<evidence type="ECO:0000256" key="14">
    <source>
        <dbReference type="RuleBase" id="RU000461"/>
    </source>
</evidence>
<evidence type="ECO:0000313" key="16">
    <source>
        <dbReference type="EMBL" id="JAV90797.1"/>
    </source>
</evidence>
<evidence type="ECO:0000256" key="9">
    <source>
        <dbReference type="ARBA" id="ARBA00023002"/>
    </source>
</evidence>
<evidence type="ECO:0008006" key="17">
    <source>
        <dbReference type="Google" id="ProtNLM"/>
    </source>
</evidence>
<evidence type="ECO:0000256" key="7">
    <source>
        <dbReference type="ARBA" id="ARBA00022824"/>
    </source>
</evidence>
<dbReference type="PRINTS" id="PR00463">
    <property type="entry name" value="EP450I"/>
</dbReference>
<dbReference type="GO" id="GO:0016705">
    <property type="term" value="F:oxidoreductase activity, acting on paired donors, with incorporation or reduction of molecular oxygen"/>
    <property type="evidence" value="ECO:0007669"/>
    <property type="project" value="InterPro"/>
</dbReference>
<dbReference type="InterPro" id="IPR036396">
    <property type="entry name" value="Cyt_P450_sf"/>
</dbReference>
<dbReference type="GO" id="GO:0005506">
    <property type="term" value="F:iron ion binding"/>
    <property type="evidence" value="ECO:0007669"/>
    <property type="project" value="InterPro"/>
</dbReference>
<keyword evidence="15" id="KW-0732">Signal</keyword>
<keyword evidence="5 13" id="KW-0349">Heme</keyword>
<evidence type="ECO:0000256" key="5">
    <source>
        <dbReference type="ARBA" id="ARBA00022617"/>
    </source>
</evidence>
<evidence type="ECO:0000256" key="6">
    <source>
        <dbReference type="ARBA" id="ARBA00022723"/>
    </source>
</evidence>
<dbReference type="InterPro" id="IPR002401">
    <property type="entry name" value="Cyt_P450_E_grp-I"/>
</dbReference>
<accession>A0A1Y1N5C7</accession>
<dbReference type="GO" id="GO:0020037">
    <property type="term" value="F:heme binding"/>
    <property type="evidence" value="ECO:0007669"/>
    <property type="project" value="InterPro"/>
</dbReference>
<dbReference type="Gene3D" id="1.10.630.10">
    <property type="entry name" value="Cytochrome P450"/>
    <property type="match status" value="1"/>
</dbReference>
<comment type="cofactor">
    <cofactor evidence="1 13">
        <name>heme</name>
        <dbReference type="ChEBI" id="CHEBI:30413"/>
    </cofactor>
</comment>
<keyword evidence="12" id="KW-0472">Membrane</keyword>
<comment type="subcellular location">
    <subcellularLocation>
        <location evidence="3">Endoplasmic reticulum membrane</location>
        <topology evidence="3">Peripheral membrane protein</topology>
    </subcellularLocation>
    <subcellularLocation>
        <location evidence="2">Microsome membrane</location>
        <topology evidence="2">Peripheral membrane protein</topology>
    </subcellularLocation>
</comment>
<dbReference type="EMBL" id="GEZM01017283">
    <property type="protein sequence ID" value="JAV90797.1"/>
    <property type="molecule type" value="Transcribed_RNA"/>
</dbReference>
<dbReference type="InterPro" id="IPR050476">
    <property type="entry name" value="Insect_CytP450_Detox"/>
</dbReference>
<dbReference type="FunFam" id="1.10.630.10:FF:000042">
    <property type="entry name" value="Cytochrome P450"/>
    <property type="match status" value="1"/>
</dbReference>
<sequence length="535" mass="61779">MWAIVLLGVLTFLIYRHFKKSLNYWEEKNVQHDRPLPIFGNMLPNLLGKISNAELIQQLYNKYSSGRYFGLYNLGSTSLVIRDPELIKKIAVKEFETFPEHKPFIPSDVDPLWSNNLFAMEGGEKWHQLRSTLSPSFTSSKMKAMFVLMKECTKEFINYFESKGDSVDVELKGAFARFGIDVIATTAFGVTCNSLSDPKNEFYVLGKELMNFKGLRRIILMLNLLCPPIARITRVSFFPEKIKKFFGSLVKETLQLRRERKVVRPDMIHLLMEYQKGNLAQEEDAHSTPEAGFAVVEESVFGKTKQKLKFEVTDDIITSQVMIFFLAGLDTVSTMMSYTIYELALNPDSQNRLRAEIEDALRFSDGKLTYDNLMGMKYLDMVISESMRKWPPFVLIDRRSVRPYTIEPEGPTETPVFLEKHSQVIYPIFAIHRDPKYYPNPDKFDPERFNDENRSSIQPYTYLPFGAGPRNCIGSRFALQEGKLIIAEIVRNFDIVRVKKTQVPIVMSKTNFNPVPDEGIWVGFRRRKEGSILEE</sequence>
<evidence type="ECO:0000256" key="4">
    <source>
        <dbReference type="ARBA" id="ARBA00010617"/>
    </source>
</evidence>
<keyword evidence="11 14" id="KW-0503">Monooxygenase</keyword>
<evidence type="ECO:0000256" key="1">
    <source>
        <dbReference type="ARBA" id="ARBA00001971"/>
    </source>
</evidence>
<dbReference type="PANTHER" id="PTHR24292">
    <property type="entry name" value="CYTOCHROME P450"/>
    <property type="match status" value="1"/>
</dbReference>
<organism evidence="16">
    <name type="scientific">Photinus pyralis</name>
    <name type="common">Common eastern firefly</name>
    <name type="synonym">Lampyris pyralis</name>
    <dbReference type="NCBI Taxonomy" id="7054"/>
    <lineage>
        <taxon>Eukaryota</taxon>
        <taxon>Metazoa</taxon>
        <taxon>Ecdysozoa</taxon>
        <taxon>Arthropoda</taxon>
        <taxon>Hexapoda</taxon>
        <taxon>Insecta</taxon>
        <taxon>Pterygota</taxon>
        <taxon>Neoptera</taxon>
        <taxon>Endopterygota</taxon>
        <taxon>Coleoptera</taxon>
        <taxon>Polyphaga</taxon>
        <taxon>Elateriformia</taxon>
        <taxon>Elateroidea</taxon>
        <taxon>Lampyridae</taxon>
        <taxon>Lampyrinae</taxon>
        <taxon>Photinus</taxon>
    </lineage>
</organism>
<evidence type="ECO:0000256" key="8">
    <source>
        <dbReference type="ARBA" id="ARBA00022848"/>
    </source>
</evidence>
<dbReference type="GO" id="GO:0004497">
    <property type="term" value="F:monooxygenase activity"/>
    <property type="evidence" value="ECO:0007669"/>
    <property type="project" value="UniProtKB-KW"/>
</dbReference>
<dbReference type="InterPro" id="IPR017972">
    <property type="entry name" value="Cyt_P450_CS"/>
</dbReference>
<comment type="similarity">
    <text evidence="4 14">Belongs to the cytochrome P450 family.</text>
</comment>
<keyword evidence="8" id="KW-0492">Microsome</keyword>
<dbReference type="Pfam" id="PF00067">
    <property type="entry name" value="p450"/>
    <property type="match status" value="1"/>
</dbReference>
<evidence type="ECO:0000256" key="11">
    <source>
        <dbReference type="ARBA" id="ARBA00023033"/>
    </source>
</evidence>
<keyword evidence="10 13" id="KW-0408">Iron</keyword>
<reference evidence="16" key="1">
    <citation type="journal article" date="2016" name="Sci. Rep.">
        <title>Molecular characterization of firefly nuptial gifts: a multi-omics approach sheds light on postcopulatory sexual selection.</title>
        <authorList>
            <person name="Al-Wathiqui N."/>
            <person name="Fallon T.R."/>
            <person name="South A."/>
            <person name="Weng J.K."/>
            <person name="Lewis S.M."/>
        </authorList>
    </citation>
    <scope>NUCLEOTIDE SEQUENCE</scope>
</reference>
<evidence type="ECO:0000256" key="2">
    <source>
        <dbReference type="ARBA" id="ARBA00004174"/>
    </source>
</evidence>
<keyword evidence="9 14" id="KW-0560">Oxidoreductase</keyword>
<dbReference type="CDD" id="cd11056">
    <property type="entry name" value="CYP6-like"/>
    <property type="match status" value="1"/>
</dbReference>
<dbReference type="AlphaFoldDB" id="A0A1Y1N5C7"/>
<dbReference type="PRINTS" id="PR00385">
    <property type="entry name" value="P450"/>
</dbReference>
<dbReference type="PANTHER" id="PTHR24292:SF54">
    <property type="entry name" value="CYP9F3-RELATED"/>
    <property type="match status" value="1"/>
</dbReference>
<evidence type="ECO:0000256" key="12">
    <source>
        <dbReference type="ARBA" id="ARBA00023136"/>
    </source>
</evidence>
<name>A0A1Y1N5C7_PHOPY</name>
<proteinExistence type="inferred from homology"/>
<feature type="binding site" description="axial binding residue" evidence="13">
    <location>
        <position position="472"/>
    </location>
    <ligand>
        <name>heme</name>
        <dbReference type="ChEBI" id="CHEBI:30413"/>
    </ligand>
    <ligandPart>
        <name>Fe</name>
        <dbReference type="ChEBI" id="CHEBI:18248"/>
    </ligandPart>
</feature>
<keyword evidence="7" id="KW-0256">Endoplasmic reticulum</keyword>
<evidence type="ECO:0000256" key="10">
    <source>
        <dbReference type="ARBA" id="ARBA00023004"/>
    </source>
</evidence>
<dbReference type="SUPFAM" id="SSF48264">
    <property type="entry name" value="Cytochrome P450"/>
    <property type="match status" value="1"/>
</dbReference>
<evidence type="ECO:0000256" key="3">
    <source>
        <dbReference type="ARBA" id="ARBA00004406"/>
    </source>
</evidence>
<evidence type="ECO:0000256" key="15">
    <source>
        <dbReference type="SAM" id="SignalP"/>
    </source>
</evidence>
<protein>
    <recommendedName>
        <fullName evidence="17">Cytochrome P450</fullName>
    </recommendedName>
</protein>
<evidence type="ECO:0000256" key="13">
    <source>
        <dbReference type="PIRSR" id="PIRSR602401-1"/>
    </source>
</evidence>
<dbReference type="PROSITE" id="PS00086">
    <property type="entry name" value="CYTOCHROME_P450"/>
    <property type="match status" value="1"/>
</dbReference>
<feature type="signal peptide" evidence="15">
    <location>
        <begin position="1"/>
        <end position="21"/>
    </location>
</feature>
<feature type="chain" id="PRO_5012598358" description="Cytochrome P450" evidence="15">
    <location>
        <begin position="22"/>
        <end position="535"/>
    </location>
</feature>
<dbReference type="InterPro" id="IPR001128">
    <property type="entry name" value="Cyt_P450"/>
</dbReference>
<keyword evidence="6 13" id="KW-0479">Metal-binding</keyword>
<dbReference type="GO" id="GO:0005789">
    <property type="term" value="C:endoplasmic reticulum membrane"/>
    <property type="evidence" value="ECO:0007669"/>
    <property type="project" value="UniProtKB-SubCell"/>
</dbReference>